<evidence type="ECO:0000313" key="3">
    <source>
        <dbReference type="Proteomes" id="UP001187734"/>
    </source>
</evidence>
<keyword evidence="3" id="KW-1185">Reference proteome</keyword>
<accession>A0AAE8SE61</accession>
<gene>
    <name evidence="2" type="ORF">FTOL_02252</name>
</gene>
<organism evidence="2 3">
    <name type="scientific">Fusarium torulosum</name>
    <dbReference type="NCBI Taxonomy" id="33205"/>
    <lineage>
        <taxon>Eukaryota</taxon>
        <taxon>Fungi</taxon>
        <taxon>Dikarya</taxon>
        <taxon>Ascomycota</taxon>
        <taxon>Pezizomycotina</taxon>
        <taxon>Sordariomycetes</taxon>
        <taxon>Hypocreomycetidae</taxon>
        <taxon>Hypocreales</taxon>
        <taxon>Nectriaceae</taxon>
        <taxon>Fusarium</taxon>
    </lineage>
</organism>
<sequence>MGVPSEFKLPASEPEKQKSVEEESLEQKAKENYPSRQKKKPTADPFYGVKVDLPPEQQLEQAWLALKASAAKWERIDQNDPVAVALWARRNASIDSLEPGAFLG</sequence>
<name>A0AAE8SE61_9HYPO</name>
<dbReference type="AlphaFoldDB" id="A0AAE8SE61"/>
<feature type="compositionally biased region" description="Basic and acidic residues" evidence="1">
    <location>
        <begin position="13"/>
        <end position="33"/>
    </location>
</feature>
<dbReference type="Proteomes" id="UP001187734">
    <property type="component" value="Unassembled WGS sequence"/>
</dbReference>
<evidence type="ECO:0000313" key="2">
    <source>
        <dbReference type="EMBL" id="SPJ72523.1"/>
    </source>
</evidence>
<evidence type="ECO:0000256" key="1">
    <source>
        <dbReference type="SAM" id="MobiDB-lite"/>
    </source>
</evidence>
<comment type="caution">
    <text evidence="2">The sequence shown here is derived from an EMBL/GenBank/DDBJ whole genome shotgun (WGS) entry which is preliminary data.</text>
</comment>
<reference evidence="2" key="1">
    <citation type="submission" date="2018-03" db="EMBL/GenBank/DDBJ databases">
        <authorList>
            <person name="Guldener U."/>
        </authorList>
    </citation>
    <scope>NUCLEOTIDE SEQUENCE</scope>
</reference>
<feature type="region of interest" description="Disordered" evidence="1">
    <location>
        <begin position="1"/>
        <end position="49"/>
    </location>
</feature>
<protein>
    <submittedName>
        <fullName evidence="2">Uncharacterized protein</fullName>
    </submittedName>
</protein>
<dbReference type="EMBL" id="ONZP01000068">
    <property type="protein sequence ID" value="SPJ72523.1"/>
    <property type="molecule type" value="Genomic_DNA"/>
</dbReference>
<proteinExistence type="predicted"/>